<reference evidence="6" key="2">
    <citation type="submission" date="2025-09" db="UniProtKB">
        <authorList>
            <consortium name="Ensembl"/>
        </authorList>
    </citation>
    <scope>IDENTIFICATION</scope>
</reference>
<dbReference type="PANTHER" id="PTHR46550">
    <property type="entry name" value="F-BOX ONLY PROTEIN 3"/>
    <property type="match status" value="1"/>
</dbReference>
<evidence type="ECO:0000313" key="6">
    <source>
        <dbReference type="Ensembl" id="ENSPTIP00000007914.1"/>
    </source>
</evidence>
<evidence type="ECO:0000313" key="7">
    <source>
        <dbReference type="Proteomes" id="UP000675900"/>
    </source>
</evidence>
<comment type="pathway">
    <text evidence="1">Protein modification; protein ubiquitination.</text>
</comment>
<dbReference type="Ensembl" id="ENSPTIT00000011775.1">
    <property type="protein sequence ID" value="ENSPTIP00000007914.1"/>
    <property type="gene ID" value="ENSPTIG00000009375.1"/>
</dbReference>
<keyword evidence="7" id="KW-1185">Reference proteome</keyword>
<keyword evidence="2" id="KW-0833">Ubl conjugation pathway</keyword>
<dbReference type="InterPro" id="IPR036047">
    <property type="entry name" value="F-box-like_dom_sf"/>
</dbReference>
<dbReference type="Pfam" id="PF09346">
    <property type="entry name" value="SMI1_KNR4"/>
    <property type="match status" value="1"/>
</dbReference>
<dbReference type="Gene3D" id="1.20.1280.50">
    <property type="match status" value="1"/>
</dbReference>
<feature type="domain" description="F-box" evidence="4">
    <location>
        <begin position="10"/>
        <end position="56"/>
    </location>
</feature>
<dbReference type="SUPFAM" id="SSF160631">
    <property type="entry name" value="SMI1/KNR4-like"/>
    <property type="match status" value="1"/>
</dbReference>
<dbReference type="PROSITE" id="PS51087">
    <property type="entry name" value="APAG"/>
    <property type="match status" value="1"/>
</dbReference>
<dbReference type="PROSITE" id="PS50181">
    <property type="entry name" value="FBOX"/>
    <property type="match status" value="1"/>
</dbReference>
<evidence type="ECO:0000256" key="1">
    <source>
        <dbReference type="ARBA" id="ARBA00004906"/>
    </source>
</evidence>
<evidence type="ECO:0000259" key="4">
    <source>
        <dbReference type="PROSITE" id="PS50181"/>
    </source>
</evidence>
<dbReference type="Gene3D" id="2.60.40.1470">
    <property type="entry name" value="ApaG domain"/>
    <property type="match status" value="1"/>
</dbReference>
<evidence type="ECO:0000256" key="3">
    <source>
        <dbReference type="SAM" id="MobiDB-lite"/>
    </source>
</evidence>
<proteinExistence type="predicted"/>
<dbReference type="SMART" id="SM00860">
    <property type="entry name" value="SMI1_KNR4"/>
    <property type="match status" value="1"/>
</dbReference>
<dbReference type="SUPFAM" id="SSF110069">
    <property type="entry name" value="ApaG-like"/>
    <property type="match status" value="1"/>
</dbReference>
<accession>A0A8C9JNI6</accession>
<dbReference type="CDD" id="cd22084">
    <property type="entry name" value="F-box_FBXO3"/>
    <property type="match status" value="1"/>
</dbReference>
<sequence length="317" mass="37258">MAAMETQSAPLTLESLPTHPLLLILSFLDYRDLINCCYVSRRLSQLSSHDPLWRRHCKKYWLISEEEKTQKNQCWKSLFIDTYSDVGRYIDHYAAIKKAWDDLKKYLEPRCPRMVLSLKEGAREEDLDAVEAQIGCKLPDDYRCSYRIHNGQKLVVPGIEMSKDALPEKACQLDSRYWRITNAKGDVEEVQGPGVVGEFPIISPGRVYEYTSCTTFSTTSGYMEGYYTFHFLYFKDKIFNVAIPRFHMACPTFRVSIARLEMGPDEYEEMEEEEEEEEEEDDDDSADMDESDEDDEEERRRRVFDVPIRRRRCSRLF</sequence>
<dbReference type="InterPro" id="IPR001810">
    <property type="entry name" value="F-box_dom"/>
</dbReference>
<protein>
    <submittedName>
        <fullName evidence="6">F-box protein 3</fullName>
    </submittedName>
</protein>
<feature type="region of interest" description="Disordered" evidence="3">
    <location>
        <begin position="266"/>
        <end position="301"/>
    </location>
</feature>
<feature type="domain" description="ApaG" evidence="5">
    <location>
        <begin position="128"/>
        <end position="255"/>
    </location>
</feature>
<dbReference type="SMART" id="SM00256">
    <property type="entry name" value="FBOX"/>
    <property type="match status" value="1"/>
</dbReference>
<dbReference type="PANTHER" id="PTHR46550:SF6">
    <property type="entry name" value="F-BOX ONLY PROTEIN 3"/>
    <property type="match status" value="1"/>
</dbReference>
<evidence type="ECO:0000259" key="5">
    <source>
        <dbReference type="PROSITE" id="PS51087"/>
    </source>
</evidence>
<dbReference type="InterPro" id="IPR007474">
    <property type="entry name" value="ApaG_domain"/>
</dbReference>
<feature type="compositionally biased region" description="Acidic residues" evidence="3">
    <location>
        <begin position="266"/>
        <end position="297"/>
    </location>
</feature>
<dbReference type="GO" id="GO:0005737">
    <property type="term" value="C:cytoplasm"/>
    <property type="evidence" value="ECO:0007669"/>
    <property type="project" value="TreeGrafter"/>
</dbReference>
<dbReference type="Pfam" id="PF12937">
    <property type="entry name" value="F-box-like"/>
    <property type="match status" value="1"/>
</dbReference>
<dbReference type="Proteomes" id="UP000675900">
    <property type="component" value="Unassembled WGS sequence"/>
</dbReference>
<dbReference type="GeneTree" id="ENSGT00940000153571"/>
<dbReference type="SUPFAM" id="SSF81383">
    <property type="entry name" value="F-box domain"/>
    <property type="match status" value="1"/>
</dbReference>
<dbReference type="FunFam" id="1.20.1280.50:FF:000019">
    <property type="entry name" value="F-box only protein 3"/>
    <property type="match status" value="1"/>
</dbReference>
<reference evidence="6" key="1">
    <citation type="submission" date="2025-08" db="UniProtKB">
        <authorList>
            <consortium name="Ensembl"/>
        </authorList>
    </citation>
    <scope>IDENTIFICATION</scope>
</reference>
<dbReference type="Pfam" id="PF04379">
    <property type="entry name" value="DUF525"/>
    <property type="match status" value="1"/>
</dbReference>
<gene>
    <name evidence="6" type="primary">FBXO3</name>
</gene>
<dbReference type="AlphaFoldDB" id="A0A8C9JNI6"/>
<dbReference type="InterPro" id="IPR036767">
    <property type="entry name" value="ApaG_sf"/>
</dbReference>
<name>A0A8C9JNI6_PANTA</name>
<dbReference type="InterPro" id="IPR018958">
    <property type="entry name" value="Knr4/Smi1-like_dom"/>
</dbReference>
<organism evidence="6 7">
    <name type="scientific">Panthera tigris altaica</name>
    <name type="common">Siberian tiger</name>
    <dbReference type="NCBI Taxonomy" id="74533"/>
    <lineage>
        <taxon>Eukaryota</taxon>
        <taxon>Metazoa</taxon>
        <taxon>Chordata</taxon>
        <taxon>Craniata</taxon>
        <taxon>Vertebrata</taxon>
        <taxon>Euteleostomi</taxon>
        <taxon>Mammalia</taxon>
        <taxon>Eutheria</taxon>
        <taxon>Laurasiatheria</taxon>
        <taxon>Carnivora</taxon>
        <taxon>Feliformia</taxon>
        <taxon>Felidae</taxon>
        <taxon>Pantherinae</taxon>
        <taxon>Panthera</taxon>
    </lineage>
</organism>
<evidence type="ECO:0000256" key="2">
    <source>
        <dbReference type="ARBA" id="ARBA00022786"/>
    </source>
</evidence>
<dbReference type="InterPro" id="IPR037883">
    <property type="entry name" value="Knr4/Smi1-like_sf"/>
</dbReference>
<dbReference type="InterPro" id="IPR052121">
    <property type="entry name" value="F-box_SCF_Substrate_Recog"/>
</dbReference>